<keyword evidence="2" id="KW-1185">Reference proteome</keyword>
<comment type="caution">
    <text evidence="1">The sequence shown here is derived from an EMBL/GenBank/DDBJ whole genome shotgun (WGS) entry which is preliminary data.</text>
</comment>
<dbReference type="RefSeq" id="WP_057989078.1">
    <property type="nucleotide sequence ID" value="NZ_LDJR01000028.1"/>
</dbReference>
<reference evidence="1 2" key="1">
    <citation type="submission" date="2015-05" db="EMBL/GenBank/DDBJ databases">
        <title>Comparison of genome.</title>
        <authorList>
            <person name="Zheng Z."/>
            <person name="Sun M."/>
        </authorList>
    </citation>
    <scope>NUCLEOTIDE SEQUENCE [LARGE SCALE GENOMIC DNA]</scope>
    <source>
        <strain evidence="1 2">G25-74</strain>
    </source>
</reference>
<organism evidence="1 2">
    <name type="scientific">Lederbergia galactosidilytica</name>
    <dbReference type="NCBI Taxonomy" id="217031"/>
    <lineage>
        <taxon>Bacteria</taxon>
        <taxon>Bacillati</taxon>
        <taxon>Bacillota</taxon>
        <taxon>Bacilli</taxon>
        <taxon>Bacillales</taxon>
        <taxon>Bacillaceae</taxon>
        <taxon>Lederbergia</taxon>
    </lineage>
</organism>
<gene>
    <name evidence="1" type="ORF">ABB05_05325</name>
</gene>
<name>A0A178A0Z6_9BACI</name>
<dbReference type="Proteomes" id="UP000077881">
    <property type="component" value="Unassembled WGS sequence"/>
</dbReference>
<proteinExistence type="predicted"/>
<dbReference type="AlphaFoldDB" id="A0A178A0Z6"/>
<dbReference type="STRING" id="217031.ABB05_05325"/>
<dbReference type="NCBIfam" id="TIGR04398">
    <property type="entry name" value="SLAP_DUP"/>
    <property type="match status" value="1"/>
</dbReference>
<dbReference type="EMBL" id="LDJR01000028">
    <property type="protein sequence ID" value="OAK73856.1"/>
    <property type="molecule type" value="Genomic_DNA"/>
</dbReference>
<evidence type="ECO:0000313" key="1">
    <source>
        <dbReference type="EMBL" id="OAK73856.1"/>
    </source>
</evidence>
<accession>A0A178A0Z6</accession>
<dbReference type="OrthoDB" id="1907642at2"/>
<evidence type="ECO:0000313" key="2">
    <source>
        <dbReference type="Proteomes" id="UP000077881"/>
    </source>
</evidence>
<dbReference type="InterPro" id="IPR030910">
    <property type="entry name" value="SLAP_dom"/>
</dbReference>
<sequence>MSTVHFHPVWDQQLTKNEKIQYIQKADSIYLPKGSFSVTPLLTKYKRNGGLVATVFLHNGFPHPLQLQRQIVKVTDDRNETIAQGIFSSLLKIDPMSSQPWSFVFSKQMMEKEEADLTTIFISVVEEEVE</sequence>
<protein>
    <submittedName>
        <fullName evidence="1">Uncharacterized protein</fullName>
    </submittedName>
</protein>
<dbReference type="PATRIC" id="fig|217031.6.peg.1149"/>